<name>A0ABW1G775_9ACTN</name>
<proteinExistence type="predicted"/>
<gene>
    <name evidence="2" type="ORF">ACFP3V_20050</name>
</gene>
<comment type="caution">
    <text evidence="2">The sequence shown here is derived from an EMBL/GenBank/DDBJ whole genome shotgun (WGS) entry which is preliminary data.</text>
</comment>
<evidence type="ECO:0000313" key="3">
    <source>
        <dbReference type="Proteomes" id="UP001596174"/>
    </source>
</evidence>
<organism evidence="2 3">
    <name type="scientific">Streptacidiphilus monticola</name>
    <dbReference type="NCBI Taxonomy" id="2161674"/>
    <lineage>
        <taxon>Bacteria</taxon>
        <taxon>Bacillati</taxon>
        <taxon>Actinomycetota</taxon>
        <taxon>Actinomycetes</taxon>
        <taxon>Kitasatosporales</taxon>
        <taxon>Streptomycetaceae</taxon>
        <taxon>Streptacidiphilus</taxon>
    </lineage>
</organism>
<dbReference type="RefSeq" id="WP_380585354.1">
    <property type="nucleotide sequence ID" value="NZ_JBHSQJ010000083.1"/>
</dbReference>
<dbReference type="EMBL" id="JBHSQJ010000083">
    <property type="protein sequence ID" value="MFC5909499.1"/>
    <property type="molecule type" value="Genomic_DNA"/>
</dbReference>
<sequence>MPTFELELVPGLLTTRRDVAQSFGGATFGGIEPAVESKMVLVYSDPSAGEAHGYTFDGQAEDDERGPLYYYTGEGPKGDQQLTGGNASLRWHKEADRTVHLFVADGWAPHPVTGRRTGTRQQRYIGQMVVDDLEPFERRTAAGADGELRQVIVFRLRPDPAADYPPLFKAQDAVHPATVTQAVEVDVTEPELSDEPEDGAGGSVPVQPGAVEVETEAHTTDETTANIPGGLRTIRRREAQLVAAYKAHLQELGHTVRAHQITVAGVRGPLRTDLYDVTDNVLYEAKGTARRSDVRMAIGQLRDYRRHINAPDDLRLAILLPGDPGDDLRDLLGSEEITLVIRTAGGFERFEPPQN</sequence>
<keyword evidence="3" id="KW-1185">Reference proteome</keyword>
<reference evidence="3" key="1">
    <citation type="journal article" date="2019" name="Int. J. Syst. Evol. Microbiol.">
        <title>The Global Catalogue of Microorganisms (GCM) 10K type strain sequencing project: providing services to taxonomists for standard genome sequencing and annotation.</title>
        <authorList>
            <consortium name="The Broad Institute Genomics Platform"/>
            <consortium name="The Broad Institute Genome Sequencing Center for Infectious Disease"/>
            <person name="Wu L."/>
            <person name="Ma J."/>
        </authorList>
    </citation>
    <scope>NUCLEOTIDE SEQUENCE [LARGE SCALE GENOMIC DNA]</scope>
    <source>
        <strain evidence="3">JCM 4816</strain>
    </source>
</reference>
<dbReference type="Pfam" id="PF26348">
    <property type="entry name" value="SRA_ScoMcrA"/>
    <property type="match status" value="1"/>
</dbReference>
<evidence type="ECO:0000259" key="1">
    <source>
        <dbReference type="Pfam" id="PF26348"/>
    </source>
</evidence>
<dbReference type="InterPro" id="IPR058712">
    <property type="entry name" value="SRA_ScoMcrA"/>
</dbReference>
<evidence type="ECO:0000313" key="2">
    <source>
        <dbReference type="EMBL" id="MFC5909499.1"/>
    </source>
</evidence>
<feature type="domain" description="ScoMcrA-like SRA" evidence="1">
    <location>
        <begin position="14"/>
        <end position="159"/>
    </location>
</feature>
<protein>
    <recommendedName>
        <fullName evidence="1">ScoMcrA-like SRA domain-containing protein</fullName>
    </recommendedName>
</protein>
<accession>A0ABW1G775</accession>
<dbReference type="Proteomes" id="UP001596174">
    <property type="component" value="Unassembled WGS sequence"/>
</dbReference>